<dbReference type="EC" id="3.2.1.2" evidence="4"/>
<protein>
    <recommendedName>
        <fullName evidence="4">Beta-amylase</fullName>
        <ecNumber evidence="4">3.2.1.2</ecNumber>
    </recommendedName>
</protein>
<dbReference type="Pfam" id="PF01373">
    <property type="entry name" value="Glyco_hydro_14"/>
    <property type="match status" value="1"/>
</dbReference>
<dbReference type="PANTHER" id="PTHR31352:SF58">
    <property type="entry name" value="BETA-AMYLASE 2, CHLOROPLASTIC"/>
    <property type="match status" value="1"/>
</dbReference>
<keyword evidence="6" id="KW-1185">Reference proteome</keyword>
<reference evidence="5" key="1">
    <citation type="submission" date="2022-06" db="EMBL/GenBank/DDBJ databases">
        <title>Uncovering the hologenomic basis of an extraordinary plant invasion.</title>
        <authorList>
            <person name="Bieker V.C."/>
            <person name="Martin M.D."/>
            <person name="Gilbert T."/>
            <person name="Hodgins K."/>
            <person name="Battlay P."/>
            <person name="Petersen B."/>
            <person name="Wilson J."/>
        </authorList>
    </citation>
    <scope>NUCLEOTIDE SEQUENCE</scope>
    <source>
        <strain evidence="5">AA19_3_7</strain>
        <tissue evidence="5">Leaf</tissue>
    </source>
</reference>
<dbReference type="PRINTS" id="PR00750">
    <property type="entry name" value="BETAAMYLASE"/>
</dbReference>
<dbReference type="Gene3D" id="3.20.20.80">
    <property type="entry name" value="Glycosidases"/>
    <property type="match status" value="1"/>
</dbReference>
<dbReference type="Proteomes" id="UP001206925">
    <property type="component" value="Unassembled WGS sequence"/>
</dbReference>
<evidence type="ECO:0000313" key="5">
    <source>
        <dbReference type="EMBL" id="KAI7758415.1"/>
    </source>
</evidence>
<dbReference type="InterPro" id="IPR001554">
    <property type="entry name" value="Glyco_hydro_14"/>
</dbReference>
<evidence type="ECO:0000256" key="2">
    <source>
        <dbReference type="ARBA" id="ARBA00023277"/>
    </source>
</evidence>
<dbReference type="SUPFAM" id="SSF51445">
    <property type="entry name" value="(Trans)glycosidases"/>
    <property type="match status" value="1"/>
</dbReference>
<keyword evidence="3 4" id="KW-0624">Polysaccharide degradation</keyword>
<comment type="similarity">
    <text evidence="1 4">Belongs to the glycosyl hydrolase 14 family.</text>
</comment>
<evidence type="ECO:0000256" key="4">
    <source>
        <dbReference type="RuleBase" id="RU000509"/>
    </source>
</evidence>
<feature type="non-terminal residue" evidence="5">
    <location>
        <position position="1"/>
    </location>
</feature>
<dbReference type="GO" id="GO:0016161">
    <property type="term" value="F:beta-amylase activity"/>
    <property type="evidence" value="ECO:0007669"/>
    <property type="project" value="UniProtKB-EC"/>
</dbReference>
<evidence type="ECO:0000256" key="3">
    <source>
        <dbReference type="ARBA" id="ARBA00023326"/>
    </source>
</evidence>
<keyword evidence="4" id="KW-0326">Glycosidase</keyword>
<dbReference type="GO" id="GO:0000272">
    <property type="term" value="P:polysaccharide catabolic process"/>
    <property type="evidence" value="ECO:0007669"/>
    <property type="project" value="UniProtKB-KW"/>
</dbReference>
<organism evidence="5 6">
    <name type="scientific">Ambrosia artemisiifolia</name>
    <name type="common">Common ragweed</name>
    <dbReference type="NCBI Taxonomy" id="4212"/>
    <lineage>
        <taxon>Eukaryota</taxon>
        <taxon>Viridiplantae</taxon>
        <taxon>Streptophyta</taxon>
        <taxon>Embryophyta</taxon>
        <taxon>Tracheophyta</taxon>
        <taxon>Spermatophyta</taxon>
        <taxon>Magnoliopsida</taxon>
        <taxon>eudicotyledons</taxon>
        <taxon>Gunneridae</taxon>
        <taxon>Pentapetalae</taxon>
        <taxon>asterids</taxon>
        <taxon>campanulids</taxon>
        <taxon>Asterales</taxon>
        <taxon>Asteraceae</taxon>
        <taxon>Asteroideae</taxon>
        <taxon>Heliantheae alliance</taxon>
        <taxon>Heliantheae</taxon>
        <taxon>Ambrosia</taxon>
    </lineage>
</organism>
<keyword evidence="2 4" id="KW-0119">Carbohydrate metabolism</keyword>
<dbReference type="EMBL" id="JAMZMK010000003">
    <property type="protein sequence ID" value="KAI7758415.1"/>
    <property type="molecule type" value="Genomic_DNA"/>
</dbReference>
<keyword evidence="4" id="KW-0378">Hydrolase</keyword>
<sequence>VSKSFANMMTPSPRRYLSTKMPSICELLSEERDFSGTPCVAVYVMLSLGIINMECELLINPDDLMNQLRTLESVKVDGVAVNICWGIIEANKPRHYNWEGYKQLFRMVRQSGFKIQVLLAFHECEGDDAHIPLPKWIKEIGQENPDIYFTDGEGRRNPETLSWGIDEKPVLEGRTAVEVLDFANHKRYTLSL</sequence>
<evidence type="ECO:0000256" key="1">
    <source>
        <dbReference type="ARBA" id="ARBA00005652"/>
    </source>
</evidence>
<proteinExistence type="inferred from homology"/>
<dbReference type="InterPro" id="IPR017853">
    <property type="entry name" value="GH"/>
</dbReference>
<name>A0AAD5DFG3_AMBAR</name>
<dbReference type="AlphaFoldDB" id="A0AAD5DFG3"/>
<comment type="caution">
    <text evidence="5">The sequence shown here is derived from an EMBL/GenBank/DDBJ whole genome shotgun (WGS) entry which is preliminary data.</text>
</comment>
<evidence type="ECO:0000313" key="6">
    <source>
        <dbReference type="Proteomes" id="UP001206925"/>
    </source>
</evidence>
<gene>
    <name evidence="5" type="ORF">M8C21_013103</name>
</gene>
<comment type="catalytic activity">
    <reaction evidence="4">
        <text>Hydrolysis of (1-&gt;4)-alpha-D-glucosidic linkages in polysaccharides so as to remove successive maltose units from the non-reducing ends of the chains.</text>
        <dbReference type="EC" id="3.2.1.2"/>
    </reaction>
</comment>
<dbReference type="PANTHER" id="PTHR31352">
    <property type="entry name" value="BETA-AMYLASE 1, CHLOROPLASTIC"/>
    <property type="match status" value="1"/>
</dbReference>
<accession>A0AAD5DFG3</accession>